<keyword evidence="5 8" id="KW-0472">Membrane</keyword>
<accession>A0AAD5M1B7</accession>
<evidence type="ECO:0000259" key="9">
    <source>
        <dbReference type="PROSITE" id="PS50850"/>
    </source>
</evidence>
<reference evidence="10" key="1">
    <citation type="submission" date="2021-12" db="EMBL/GenBank/DDBJ databases">
        <title>Prjna785345.</title>
        <authorList>
            <person name="Rujirawat T."/>
            <person name="Krajaejun T."/>
        </authorList>
    </citation>
    <scope>NUCLEOTIDE SEQUENCE</scope>
    <source>
        <strain evidence="10">Pi057C3</strain>
    </source>
</reference>
<keyword evidence="4 8" id="KW-1133">Transmembrane helix</keyword>
<dbReference type="Pfam" id="PF07690">
    <property type="entry name" value="MFS_1"/>
    <property type="match status" value="1"/>
</dbReference>
<dbReference type="CDD" id="cd17328">
    <property type="entry name" value="MFS_spinster_like"/>
    <property type="match status" value="1"/>
</dbReference>
<keyword evidence="3 8" id="KW-0812">Transmembrane</keyword>
<feature type="transmembrane region" description="Helical" evidence="8">
    <location>
        <begin position="531"/>
        <end position="552"/>
    </location>
</feature>
<evidence type="ECO:0000256" key="4">
    <source>
        <dbReference type="ARBA" id="ARBA00022989"/>
    </source>
</evidence>
<dbReference type="PANTHER" id="PTHR23505">
    <property type="entry name" value="SPINSTER"/>
    <property type="match status" value="1"/>
</dbReference>
<feature type="transmembrane region" description="Helical" evidence="8">
    <location>
        <begin position="334"/>
        <end position="362"/>
    </location>
</feature>
<evidence type="ECO:0000256" key="8">
    <source>
        <dbReference type="SAM" id="Phobius"/>
    </source>
</evidence>
<dbReference type="InterPro" id="IPR044770">
    <property type="entry name" value="MFS_spinster-like"/>
</dbReference>
<sequence>MPPAPTPQVDCSPAPGDVPAFQDPADDLDLSAPLLDTSAPEPNSEDIPFTCFHRRPPSGHVSSTMPSIPQLGKQGVIGLLCVINLFNYIDRGIIPGTPEKFQHFITKTLHVEVTKQSFYLGLLASGFIASYSICSMVFGHLAQRYRPFRMISFGMTIWVVAVICCGLAHAMDSYYFLMFGRVLSGVGEASFQCNATPFINTHAPKRNRALWMGVYLASITVGTAMGYIYGSMVASTSLTWAGAFYIEGAIMVFLIWACMYMVPDELDTVPCDYDTVSTDSSPTNLADELLPADERLSVVRPSAAAITKAKDAGLAVPESSFSAGWKELFTNPTFVLIILGHAAYTFSLAALSVFSPVILIGLGMYTKETEVSTAFGGLIVLTGTIGTPIGGLLLDRITKRDAVSQEVRTYVSVKIIFVLMTIATAVALLMMAFTNSRLAFLGIMAICFLFLCALTPAEAIAVMELFPKSRHAMAVAANTLVIHLFGDVPSPIILGYFKDQWAPRCGTVELDGKAQLNPECPLDRDGLKNVLLFPVLWLLWGVFLWGAAVVVLRRSQRKAQRAQQEANHIITPANL</sequence>
<feature type="transmembrane region" description="Helical" evidence="8">
    <location>
        <begin position="415"/>
        <end position="433"/>
    </location>
</feature>
<evidence type="ECO:0000256" key="7">
    <source>
        <dbReference type="SAM" id="MobiDB-lite"/>
    </source>
</evidence>
<feature type="transmembrane region" description="Helical" evidence="8">
    <location>
        <begin position="374"/>
        <end position="394"/>
    </location>
</feature>
<evidence type="ECO:0000313" key="11">
    <source>
        <dbReference type="Proteomes" id="UP001209570"/>
    </source>
</evidence>
<evidence type="ECO:0000256" key="6">
    <source>
        <dbReference type="ARBA" id="ARBA00024338"/>
    </source>
</evidence>
<feature type="domain" description="Major facilitator superfamily (MFS) profile" evidence="9">
    <location>
        <begin position="76"/>
        <end position="558"/>
    </location>
</feature>
<dbReference type="GO" id="GO:0022857">
    <property type="term" value="F:transmembrane transporter activity"/>
    <property type="evidence" value="ECO:0007669"/>
    <property type="project" value="InterPro"/>
</dbReference>
<proteinExistence type="inferred from homology"/>
<dbReference type="SUPFAM" id="SSF103473">
    <property type="entry name" value="MFS general substrate transporter"/>
    <property type="match status" value="1"/>
</dbReference>
<feature type="region of interest" description="Disordered" evidence="7">
    <location>
        <begin position="1"/>
        <end position="47"/>
    </location>
</feature>
<feature type="transmembrane region" description="Helical" evidence="8">
    <location>
        <begin position="117"/>
        <end position="138"/>
    </location>
</feature>
<feature type="transmembrane region" description="Helical" evidence="8">
    <location>
        <begin position="209"/>
        <end position="230"/>
    </location>
</feature>
<feature type="transmembrane region" description="Helical" evidence="8">
    <location>
        <begin position="242"/>
        <end position="262"/>
    </location>
</feature>
<dbReference type="InterPro" id="IPR020846">
    <property type="entry name" value="MFS_dom"/>
</dbReference>
<protein>
    <recommendedName>
        <fullName evidence="9">Major facilitator superfamily (MFS) profile domain-containing protein</fullName>
    </recommendedName>
</protein>
<evidence type="ECO:0000313" key="10">
    <source>
        <dbReference type="EMBL" id="KAJ0400781.1"/>
    </source>
</evidence>
<name>A0AAD5M1B7_PYTIN</name>
<evidence type="ECO:0000256" key="3">
    <source>
        <dbReference type="ARBA" id="ARBA00022692"/>
    </source>
</evidence>
<comment type="similarity">
    <text evidence="6">Belongs to the major facilitator superfamily. Spinster (TC 2.A.1.49) family.</text>
</comment>
<keyword evidence="2" id="KW-0813">Transport</keyword>
<dbReference type="EMBL" id="JAKCXM010000146">
    <property type="protein sequence ID" value="KAJ0400781.1"/>
    <property type="molecule type" value="Genomic_DNA"/>
</dbReference>
<organism evidence="10 11">
    <name type="scientific">Pythium insidiosum</name>
    <name type="common">Pythiosis disease agent</name>
    <dbReference type="NCBI Taxonomy" id="114742"/>
    <lineage>
        <taxon>Eukaryota</taxon>
        <taxon>Sar</taxon>
        <taxon>Stramenopiles</taxon>
        <taxon>Oomycota</taxon>
        <taxon>Peronosporomycetes</taxon>
        <taxon>Pythiales</taxon>
        <taxon>Pythiaceae</taxon>
        <taxon>Pythium</taxon>
    </lineage>
</organism>
<dbReference type="InterPro" id="IPR036259">
    <property type="entry name" value="MFS_trans_sf"/>
</dbReference>
<evidence type="ECO:0000256" key="5">
    <source>
        <dbReference type="ARBA" id="ARBA00023136"/>
    </source>
</evidence>
<keyword evidence="11" id="KW-1185">Reference proteome</keyword>
<feature type="transmembrane region" description="Helical" evidence="8">
    <location>
        <begin position="439"/>
        <end position="463"/>
    </location>
</feature>
<evidence type="ECO:0000256" key="1">
    <source>
        <dbReference type="ARBA" id="ARBA00004141"/>
    </source>
</evidence>
<comment type="caution">
    <text evidence="10">The sequence shown here is derived from an EMBL/GenBank/DDBJ whole genome shotgun (WGS) entry which is preliminary data.</text>
</comment>
<dbReference type="PROSITE" id="PS50850">
    <property type="entry name" value="MFS"/>
    <property type="match status" value="1"/>
</dbReference>
<dbReference type="GO" id="GO:0016020">
    <property type="term" value="C:membrane"/>
    <property type="evidence" value="ECO:0007669"/>
    <property type="project" value="UniProtKB-SubCell"/>
</dbReference>
<dbReference type="PANTHER" id="PTHR23505:SF79">
    <property type="entry name" value="PROTEIN SPINSTER"/>
    <property type="match status" value="1"/>
</dbReference>
<comment type="subcellular location">
    <subcellularLocation>
        <location evidence="1">Membrane</location>
        <topology evidence="1">Multi-pass membrane protein</topology>
    </subcellularLocation>
</comment>
<evidence type="ECO:0000256" key="2">
    <source>
        <dbReference type="ARBA" id="ARBA00022448"/>
    </source>
</evidence>
<dbReference type="AlphaFoldDB" id="A0AAD5M1B7"/>
<feature type="transmembrane region" description="Helical" evidence="8">
    <location>
        <begin position="150"/>
        <end position="171"/>
    </location>
</feature>
<dbReference type="Proteomes" id="UP001209570">
    <property type="component" value="Unassembled WGS sequence"/>
</dbReference>
<dbReference type="Gene3D" id="1.20.1250.20">
    <property type="entry name" value="MFS general substrate transporter like domains"/>
    <property type="match status" value="1"/>
</dbReference>
<dbReference type="InterPro" id="IPR011701">
    <property type="entry name" value="MFS"/>
</dbReference>
<gene>
    <name evidence="10" type="ORF">P43SY_004876</name>
</gene>